<dbReference type="Gene3D" id="1.10.1740.10">
    <property type="match status" value="1"/>
</dbReference>
<dbReference type="PANTHER" id="PTHR43133">
    <property type="entry name" value="RNA POLYMERASE ECF-TYPE SIGMA FACTO"/>
    <property type="match status" value="1"/>
</dbReference>
<keyword evidence="3" id="KW-0731">Sigma factor</keyword>
<evidence type="ECO:0000256" key="3">
    <source>
        <dbReference type="ARBA" id="ARBA00023082"/>
    </source>
</evidence>
<dbReference type="InterPro" id="IPR039425">
    <property type="entry name" value="RNA_pol_sigma-70-like"/>
</dbReference>
<dbReference type="InterPro" id="IPR036388">
    <property type="entry name" value="WH-like_DNA-bd_sf"/>
</dbReference>
<dbReference type="SUPFAM" id="SSF88659">
    <property type="entry name" value="Sigma3 and sigma4 domains of RNA polymerase sigma factors"/>
    <property type="match status" value="1"/>
</dbReference>
<dbReference type="InterPro" id="IPR013324">
    <property type="entry name" value="RNA_pol_sigma_r3/r4-like"/>
</dbReference>
<keyword evidence="4" id="KW-0804">Transcription</keyword>
<dbReference type="InterPro" id="IPR014284">
    <property type="entry name" value="RNA_pol_sigma-70_dom"/>
</dbReference>
<evidence type="ECO:0000259" key="5">
    <source>
        <dbReference type="Pfam" id="PF04542"/>
    </source>
</evidence>
<dbReference type="InterPro" id="IPR007627">
    <property type="entry name" value="RNA_pol_sigma70_r2"/>
</dbReference>
<protein>
    <recommendedName>
        <fullName evidence="8">RNA polymerase sigma factor SigZ</fullName>
    </recommendedName>
</protein>
<evidence type="ECO:0000256" key="1">
    <source>
        <dbReference type="ARBA" id="ARBA00010641"/>
    </source>
</evidence>
<evidence type="ECO:0000259" key="6">
    <source>
        <dbReference type="Pfam" id="PF08281"/>
    </source>
</evidence>
<evidence type="ECO:0000256" key="2">
    <source>
        <dbReference type="ARBA" id="ARBA00023015"/>
    </source>
</evidence>
<dbReference type="Gene3D" id="1.10.10.10">
    <property type="entry name" value="Winged helix-like DNA-binding domain superfamily/Winged helix DNA-binding domain"/>
    <property type="match status" value="1"/>
</dbReference>
<feature type="domain" description="RNA polymerase sigma-70 region 2" evidence="5">
    <location>
        <begin position="11"/>
        <end position="73"/>
    </location>
</feature>
<dbReference type="InterPro" id="IPR013249">
    <property type="entry name" value="RNA_pol_sigma70_r4_t2"/>
</dbReference>
<dbReference type="EMBL" id="UOFJ01000114">
    <property type="protein sequence ID" value="VAW63621.1"/>
    <property type="molecule type" value="Genomic_DNA"/>
</dbReference>
<dbReference type="NCBIfam" id="TIGR02937">
    <property type="entry name" value="sigma70-ECF"/>
    <property type="match status" value="1"/>
</dbReference>
<keyword evidence="2" id="KW-0805">Transcription regulation</keyword>
<dbReference type="GO" id="GO:0016987">
    <property type="term" value="F:sigma factor activity"/>
    <property type="evidence" value="ECO:0007669"/>
    <property type="project" value="UniProtKB-KW"/>
</dbReference>
<organism evidence="7">
    <name type="scientific">hydrothermal vent metagenome</name>
    <dbReference type="NCBI Taxonomy" id="652676"/>
    <lineage>
        <taxon>unclassified sequences</taxon>
        <taxon>metagenomes</taxon>
        <taxon>ecological metagenomes</taxon>
    </lineage>
</organism>
<dbReference type="AlphaFoldDB" id="A0A3B0X7A0"/>
<dbReference type="PANTHER" id="PTHR43133:SF62">
    <property type="entry name" value="RNA POLYMERASE SIGMA FACTOR SIGZ"/>
    <property type="match status" value="1"/>
</dbReference>
<evidence type="ECO:0000313" key="7">
    <source>
        <dbReference type="EMBL" id="VAW63621.1"/>
    </source>
</evidence>
<evidence type="ECO:0000256" key="4">
    <source>
        <dbReference type="ARBA" id="ARBA00023163"/>
    </source>
</evidence>
<gene>
    <name evidence="7" type="ORF">MNBD_GAMMA10-1390</name>
</gene>
<reference evidence="7" key="1">
    <citation type="submission" date="2018-06" db="EMBL/GenBank/DDBJ databases">
        <authorList>
            <person name="Zhirakovskaya E."/>
        </authorList>
    </citation>
    <scope>NUCLEOTIDE SEQUENCE</scope>
</reference>
<evidence type="ECO:0008006" key="8">
    <source>
        <dbReference type="Google" id="ProtNLM"/>
    </source>
</evidence>
<name>A0A3B0X7A0_9ZZZZ</name>
<comment type="similarity">
    <text evidence="1">Belongs to the sigma-70 factor family. ECF subfamily.</text>
</comment>
<sequence length="180" mass="20432">MKCLMQAWDNHEVELLGWLIKRLGNQADAEDMLQSLFLKAIRQQSKFCELENARAWLFKVARNALADRLRLQKEQIELPDNLVANTSPPEAVTTLAECLPGVIKTLSEDDRDIITQCDLDGSTQKDYAKRKGISLSGTKSRLQRARKRLQKQLSHACQVRYDENGHVCCFIACSEASNKI</sequence>
<dbReference type="SUPFAM" id="SSF88946">
    <property type="entry name" value="Sigma2 domain of RNA polymerase sigma factors"/>
    <property type="match status" value="1"/>
</dbReference>
<dbReference type="GO" id="GO:0003677">
    <property type="term" value="F:DNA binding"/>
    <property type="evidence" value="ECO:0007669"/>
    <property type="project" value="InterPro"/>
</dbReference>
<proteinExistence type="inferred from homology"/>
<dbReference type="Pfam" id="PF08281">
    <property type="entry name" value="Sigma70_r4_2"/>
    <property type="match status" value="1"/>
</dbReference>
<accession>A0A3B0X7A0</accession>
<dbReference type="Pfam" id="PF04542">
    <property type="entry name" value="Sigma70_r2"/>
    <property type="match status" value="1"/>
</dbReference>
<dbReference type="GO" id="GO:0006352">
    <property type="term" value="P:DNA-templated transcription initiation"/>
    <property type="evidence" value="ECO:0007669"/>
    <property type="project" value="InterPro"/>
</dbReference>
<dbReference type="InterPro" id="IPR013325">
    <property type="entry name" value="RNA_pol_sigma_r2"/>
</dbReference>
<feature type="domain" description="RNA polymerase sigma factor 70 region 4 type 2" evidence="6">
    <location>
        <begin position="98"/>
        <end position="149"/>
    </location>
</feature>